<keyword evidence="2" id="KW-0472">Membrane</keyword>
<evidence type="ECO:0000259" key="3">
    <source>
        <dbReference type="Pfam" id="PF01478"/>
    </source>
</evidence>
<dbReference type="KEGG" id="phon:BH719_00960"/>
<reference evidence="4 5" key="1">
    <citation type="submission" date="2016-09" db="EMBL/GenBank/DDBJ databases">
        <title>Complete genome sequence of Actinomyces hongkongensis HKU8.</title>
        <authorList>
            <person name="Gao Y.-X."/>
            <person name="Zhou Y.-Y."/>
            <person name="Xie Y."/>
            <person name="Wang M."/>
            <person name="Wang S.-J."/>
            <person name="Shen S.-G."/>
        </authorList>
    </citation>
    <scope>NUCLEOTIDE SEQUENCE [LARGE SCALE GENOMIC DNA]</scope>
    <source>
        <strain evidence="4 5">HKU8</strain>
    </source>
</reference>
<dbReference type="GO" id="GO:0006465">
    <property type="term" value="P:signal peptide processing"/>
    <property type="evidence" value="ECO:0007669"/>
    <property type="project" value="TreeGrafter"/>
</dbReference>
<dbReference type="Gene3D" id="1.20.120.1220">
    <property type="match status" value="1"/>
</dbReference>
<dbReference type="RefSeq" id="WP_009399983.1">
    <property type="nucleotide sequence ID" value="NZ_CP017298.1"/>
</dbReference>
<dbReference type="InterPro" id="IPR050882">
    <property type="entry name" value="Prepilin_peptidase/N-MTase"/>
</dbReference>
<feature type="transmembrane region" description="Helical" evidence="2">
    <location>
        <begin position="76"/>
        <end position="96"/>
    </location>
</feature>
<dbReference type="Proteomes" id="UP000095214">
    <property type="component" value="Chromosome"/>
</dbReference>
<feature type="domain" description="Prepilin type IV endopeptidase peptidase" evidence="3">
    <location>
        <begin position="82"/>
        <end position="190"/>
    </location>
</feature>
<keyword evidence="2" id="KW-0812">Transmembrane</keyword>
<evidence type="ECO:0000256" key="1">
    <source>
        <dbReference type="ARBA" id="ARBA00005801"/>
    </source>
</evidence>
<comment type="similarity">
    <text evidence="1">Belongs to the peptidase A24 family.</text>
</comment>
<feature type="transmembrane region" description="Helical" evidence="2">
    <location>
        <begin position="12"/>
        <end position="30"/>
    </location>
</feature>
<evidence type="ECO:0000313" key="4">
    <source>
        <dbReference type="EMBL" id="AOS46631.1"/>
    </source>
</evidence>
<evidence type="ECO:0000313" key="5">
    <source>
        <dbReference type="Proteomes" id="UP000095214"/>
    </source>
</evidence>
<organism evidence="4 5">
    <name type="scientific">Pauljensenia hongkongensis</name>
    <dbReference type="NCBI Taxonomy" id="178339"/>
    <lineage>
        <taxon>Bacteria</taxon>
        <taxon>Bacillati</taxon>
        <taxon>Actinomycetota</taxon>
        <taxon>Actinomycetes</taxon>
        <taxon>Actinomycetales</taxon>
        <taxon>Actinomycetaceae</taxon>
        <taxon>Pauljensenia</taxon>
    </lineage>
</organism>
<feature type="transmembrane region" description="Helical" evidence="2">
    <location>
        <begin position="102"/>
        <end position="122"/>
    </location>
</feature>
<dbReference type="STRING" id="178339.BH719_00960"/>
<name>A0A1D8B0E9_9ACTO</name>
<accession>A0A1D8B0E9</accession>
<dbReference type="GO" id="GO:0005886">
    <property type="term" value="C:plasma membrane"/>
    <property type="evidence" value="ECO:0007669"/>
    <property type="project" value="TreeGrafter"/>
</dbReference>
<dbReference type="PANTHER" id="PTHR30487">
    <property type="entry name" value="TYPE 4 PREPILIN-LIKE PROTEINS LEADER PEPTIDE-PROCESSING ENZYME"/>
    <property type="match status" value="1"/>
</dbReference>
<dbReference type="Pfam" id="PF01478">
    <property type="entry name" value="Peptidase_A24"/>
    <property type="match status" value="1"/>
</dbReference>
<feature type="transmembrane region" description="Helical" evidence="2">
    <location>
        <begin position="166"/>
        <end position="196"/>
    </location>
</feature>
<proteinExistence type="inferred from homology"/>
<sequence>MIVDWLPEKAVANFSIVSGFLTWIVILFWLANSGWRIQRRYFVEATRTPLGRNGIVWSSALMGAVFFVAGERRPGLPAILAVAMVGVLSAYVDALTHRLPNGYTAAMAVGVCAGLVGGALVSPFWKERLTGSALGVVIWLAPVWLLNRLPGGMGAGDVKLAPVLGAMVGSVGVEAAAAGLALAFVSAGVAALWKLVVGSAGTKSRVPMGPWMIGAALFATVAWGVIPDWL</sequence>
<keyword evidence="5" id="KW-1185">Reference proteome</keyword>
<feature type="transmembrane region" description="Helical" evidence="2">
    <location>
        <begin position="208"/>
        <end position="226"/>
    </location>
</feature>
<feature type="transmembrane region" description="Helical" evidence="2">
    <location>
        <begin position="50"/>
        <end position="69"/>
    </location>
</feature>
<evidence type="ECO:0000256" key="2">
    <source>
        <dbReference type="SAM" id="Phobius"/>
    </source>
</evidence>
<dbReference type="PANTHER" id="PTHR30487:SF0">
    <property type="entry name" value="PREPILIN LEADER PEPTIDASE_N-METHYLTRANSFERASE-RELATED"/>
    <property type="match status" value="1"/>
</dbReference>
<dbReference type="GO" id="GO:0004190">
    <property type="term" value="F:aspartic-type endopeptidase activity"/>
    <property type="evidence" value="ECO:0007669"/>
    <property type="project" value="InterPro"/>
</dbReference>
<protein>
    <submittedName>
        <fullName evidence="4">Peptidase A24</fullName>
    </submittedName>
</protein>
<gene>
    <name evidence="4" type="ORF">BH719_00960</name>
</gene>
<dbReference type="OrthoDB" id="2087435at2"/>
<dbReference type="InterPro" id="IPR000045">
    <property type="entry name" value="Prepilin_IV_endopep_pep"/>
</dbReference>
<keyword evidence="2" id="KW-1133">Transmembrane helix</keyword>
<dbReference type="AlphaFoldDB" id="A0A1D8B0E9"/>
<dbReference type="EMBL" id="CP017298">
    <property type="protein sequence ID" value="AOS46631.1"/>
    <property type="molecule type" value="Genomic_DNA"/>
</dbReference>